<evidence type="ECO:0000313" key="2">
    <source>
        <dbReference type="Proteomes" id="UP001516464"/>
    </source>
</evidence>
<sequence>MFSIKKLFSKTNQCYVLKNEYQHVLFDFPAELYGTNHRLIRFGDTQKELKFVIPDIQYEDIDSIFVSKSDSLGIFFLGNDCPTVYLTEPVYEQLILKIDEFKKYQVYYDEEIIDPGKRVVGISQIGNFKPQLIKFNQIVDFSVFRIKSITAGTFIGWCNYLIEFHSELTNPTTILYIGSISFNQRFSLQPPELNPKYVILNNKICNIFKEETTENGIYAFTSYLEQSIKEKNIILIPVDMVTIFLEIIFHLFYLLHKNGTIIPIAIVSPVFNRLSTIVNIQSEWLNKTFQETVYSGNEPFSFKSYPNLIIWDGFEDLKGPAIIICSTLEYELMGPQIGFTVFNILDQPRNFEICNKTGHAFYLEVQADLKNIQEKFKNSEFIGFEDSTSKNYKIKLDNSISKIKLCNTELISIIKNEEILTFYFDGKVINTEENIFFNAEGNYLKTMFKSRWVWHDGWYEFINLKVKLKFENEKIIIKNIK</sequence>
<name>A0ABQ7I000_9MICR</name>
<dbReference type="InterPro" id="IPR031494">
    <property type="entry name" value="Beta_lactamase3"/>
</dbReference>
<dbReference type="Pfam" id="PF17030">
    <property type="entry name" value="Beta_lactamase3"/>
    <property type="match status" value="1"/>
</dbReference>
<dbReference type="Proteomes" id="UP001516464">
    <property type="component" value="Unassembled WGS sequence"/>
</dbReference>
<gene>
    <name evidence="1" type="primary">ints9</name>
    <name evidence="1" type="ORF">TCON_0999</name>
</gene>
<dbReference type="InterPro" id="IPR036866">
    <property type="entry name" value="RibonucZ/Hydroxyglut_hydro"/>
</dbReference>
<keyword evidence="2" id="KW-1185">Reference proteome</keyword>
<comment type="caution">
    <text evidence="1">The sequence shown here is derived from an EMBL/GenBank/DDBJ whole genome shotgun (WGS) entry which is preliminary data.</text>
</comment>
<dbReference type="EMBL" id="SBIQ01000051">
    <property type="protein sequence ID" value="KAF7683793.1"/>
    <property type="molecule type" value="Genomic_DNA"/>
</dbReference>
<protein>
    <submittedName>
        <fullName evidence="1">Integrator complex subunit 9 like protein</fullName>
    </submittedName>
</protein>
<accession>A0ABQ7I000</accession>
<evidence type="ECO:0000313" key="1">
    <source>
        <dbReference type="EMBL" id="KAF7683793.1"/>
    </source>
</evidence>
<dbReference type="SUPFAM" id="SSF56281">
    <property type="entry name" value="Metallo-hydrolase/oxidoreductase"/>
    <property type="match status" value="1"/>
</dbReference>
<reference evidence="1 2" key="1">
    <citation type="submission" date="2019-01" db="EMBL/GenBank/DDBJ databases">
        <title>Genomes sequencing and comparative genomics of infectious freshwater microsporidia, Cucumispora dikerogammari and Thelohania contejeani.</title>
        <authorList>
            <person name="Cormier A."/>
            <person name="Giraud I."/>
            <person name="Wattier R."/>
            <person name="Teixeira M."/>
            <person name="Grandjean F."/>
            <person name="Rigaud T."/>
            <person name="Cordaux R."/>
        </authorList>
    </citation>
    <scope>NUCLEOTIDE SEQUENCE [LARGE SCALE GENOMIC DNA]</scope>
    <source>
        <strain evidence="1">T1</strain>
        <tissue evidence="1">Spores</tissue>
    </source>
</reference>
<dbReference type="Gene3D" id="3.40.50.10890">
    <property type="match status" value="1"/>
</dbReference>
<organism evidence="1 2">
    <name type="scientific">Astathelohania contejeani</name>
    <dbReference type="NCBI Taxonomy" id="164912"/>
    <lineage>
        <taxon>Eukaryota</taxon>
        <taxon>Fungi</taxon>
        <taxon>Fungi incertae sedis</taxon>
        <taxon>Microsporidia</taxon>
        <taxon>Astathelohaniidae</taxon>
        <taxon>Astathelohania</taxon>
    </lineage>
</organism>
<dbReference type="InterPro" id="IPR027074">
    <property type="entry name" value="Integrator_9su"/>
</dbReference>
<dbReference type="PANTHER" id="PTHR46094">
    <property type="entry name" value="INTEGRATOR COMPLEX SUBUNIT 9"/>
    <property type="match status" value="1"/>
</dbReference>
<proteinExistence type="predicted"/>